<evidence type="ECO:0000313" key="3">
    <source>
        <dbReference type="Proteomes" id="UP000325218"/>
    </source>
</evidence>
<dbReference type="RefSeq" id="WP_148456632.1">
    <property type="nucleotide sequence ID" value="NZ_VSDO01000005.1"/>
</dbReference>
<dbReference type="AlphaFoldDB" id="A0A5D0CM34"/>
<evidence type="ECO:0000259" key="1">
    <source>
        <dbReference type="Pfam" id="PF12695"/>
    </source>
</evidence>
<accession>A0A5D0CM34</accession>
<comment type="caution">
    <text evidence="2">The sequence shown here is derived from an EMBL/GenBank/DDBJ whole genome shotgun (WGS) entry which is preliminary data.</text>
</comment>
<dbReference type="Proteomes" id="UP000325218">
    <property type="component" value="Unassembled WGS sequence"/>
</dbReference>
<dbReference type="InterPro" id="IPR029059">
    <property type="entry name" value="AB_hydrolase_5"/>
</dbReference>
<dbReference type="OrthoDB" id="9780932at2"/>
<dbReference type="GO" id="GO:0016787">
    <property type="term" value="F:hydrolase activity"/>
    <property type="evidence" value="ECO:0007669"/>
    <property type="project" value="InterPro"/>
</dbReference>
<dbReference type="Pfam" id="PF12695">
    <property type="entry name" value="Abhydrolase_5"/>
    <property type="match status" value="1"/>
</dbReference>
<keyword evidence="3" id="KW-1185">Reference proteome</keyword>
<evidence type="ECO:0000313" key="2">
    <source>
        <dbReference type="EMBL" id="TYA10712.1"/>
    </source>
</evidence>
<reference evidence="2 3" key="1">
    <citation type="submission" date="2019-08" db="EMBL/GenBank/DDBJ databases">
        <title>Genome sequencing of Paenibacillus faecis DSM 23593(T).</title>
        <authorList>
            <person name="Kook J.-K."/>
            <person name="Park S.-N."/>
            <person name="Lim Y.K."/>
        </authorList>
    </citation>
    <scope>NUCLEOTIDE SEQUENCE [LARGE SCALE GENOMIC DNA]</scope>
    <source>
        <strain evidence="2 3">DSM 23593</strain>
    </source>
</reference>
<dbReference type="EMBL" id="VSDO01000005">
    <property type="protein sequence ID" value="TYA10712.1"/>
    <property type="molecule type" value="Genomic_DNA"/>
</dbReference>
<organism evidence="2 3">
    <name type="scientific">Paenibacillus faecis</name>
    <dbReference type="NCBI Taxonomy" id="862114"/>
    <lineage>
        <taxon>Bacteria</taxon>
        <taxon>Bacillati</taxon>
        <taxon>Bacillota</taxon>
        <taxon>Bacilli</taxon>
        <taxon>Bacillales</taxon>
        <taxon>Paenibacillaceae</taxon>
        <taxon>Paenibacillus</taxon>
    </lineage>
</organism>
<protein>
    <recommendedName>
        <fullName evidence="1">Alpha/beta hydrolase fold-5 domain-containing protein</fullName>
    </recommendedName>
</protein>
<name>A0A5D0CM34_9BACL</name>
<gene>
    <name evidence="2" type="ORF">FRY98_23265</name>
</gene>
<feature type="domain" description="Alpha/beta hydrolase fold-5" evidence="1">
    <location>
        <begin position="77"/>
        <end position="150"/>
    </location>
</feature>
<sequence>MTPKWKKGLKYAAIGLAAVLLAAGGGFWIYAQDYYRADAAARQVLAEPSGKVEALEKMWVFRPDPEQTGRERDGGSPGLILLGAYSAAAIPEDLPTLEIYGSEDRVLDRSKLPVSPNTLLEIAGGNHAYFGDYGEQKGDGTAAISREEQQRQTAEAIVKFMTDGHER</sequence>
<proteinExistence type="predicted"/>